<name>A0A4Q9HML5_STRKA</name>
<proteinExistence type="predicted"/>
<evidence type="ECO:0000313" key="2">
    <source>
        <dbReference type="Proteomes" id="UP000292452"/>
    </source>
</evidence>
<dbReference type="InterPro" id="IPR053717">
    <property type="entry name" value="MerB_lyase_sf"/>
</dbReference>
<sequence length="344" mass="34880">MRITVLTVPECPNAPLAVERVTAALAGRSAAVELVEVLDQAQATELGMTGSPTVLLDGVDPFAPAGAVPSISCRLYREADGAVSGAPSVAALRAALDGAGLPETAVPGDCCEAAALDANALEADALDTDVLDTDALDAVGRGGQGRRAPAQRGLRAVQQAVLRHFAATGAAPEPDVLEPVAAAAGRSAVEVLDELAREDFLTLDAHGRIAAAYPFSAAPTRHRVRIADGAEVWSMCAIDALGIPAMLGRDVVISSTDPVTGDPVTVTTDGGTPVWEPAGAVVFVGQRPGGGPAAAVCCDALNFFTGGTTARAWADEHPEVPGHIVGQARAEEIATRTFGPLLAP</sequence>
<dbReference type="InterPro" id="IPR004927">
    <property type="entry name" value="MerB"/>
</dbReference>
<keyword evidence="2" id="KW-1185">Reference proteome</keyword>
<comment type="caution">
    <text evidence="1">The sequence shown here is derived from an EMBL/GenBank/DDBJ whole genome shotgun (WGS) entry which is preliminary data.</text>
</comment>
<dbReference type="Gene3D" id="3.30.450.410">
    <property type="match status" value="1"/>
</dbReference>
<dbReference type="SUPFAM" id="SSF160387">
    <property type="entry name" value="NosL/MerB-like"/>
    <property type="match status" value="1"/>
</dbReference>
<keyword evidence="1" id="KW-0456">Lyase</keyword>
<dbReference type="Pfam" id="PF03243">
    <property type="entry name" value="MerB"/>
    <property type="match status" value="1"/>
</dbReference>
<organism evidence="1 2">
    <name type="scientific">Streptomyces kasugaensis</name>
    <dbReference type="NCBI Taxonomy" id="1946"/>
    <lineage>
        <taxon>Bacteria</taxon>
        <taxon>Bacillati</taxon>
        <taxon>Actinomycetota</taxon>
        <taxon>Actinomycetes</taxon>
        <taxon>Kitasatosporales</taxon>
        <taxon>Streptomycetaceae</taxon>
        <taxon>Streptomyces</taxon>
    </lineage>
</organism>
<protein>
    <submittedName>
        <fullName evidence="1">Alkylmercury lyase</fullName>
    </submittedName>
</protein>
<accession>A0A4Q9HML5</accession>
<evidence type="ECO:0000313" key="1">
    <source>
        <dbReference type="EMBL" id="TBO56047.1"/>
    </source>
</evidence>
<dbReference type="Proteomes" id="UP000292452">
    <property type="component" value="Unassembled WGS sequence"/>
</dbReference>
<reference evidence="1 2" key="1">
    <citation type="submission" date="2019-02" db="EMBL/GenBank/DDBJ databases">
        <title>Draft Genome Sequence of Streptomyces sp. AM-2504, identified by 16S rRNA comparative analysis as a Streptomyces Kasugaensis strain.</title>
        <authorList>
            <person name="Napolioni V."/>
            <person name="Giuliodori A.M."/>
            <person name="Spurio R."/>
            <person name="Fabbretti A."/>
        </authorList>
    </citation>
    <scope>NUCLEOTIDE SEQUENCE [LARGE SCALE GENOMIC DNA]</scope>
    <source>
        <strain evidence="1 2">AM-2504</strain>
    </source>
</reference>
<dbReference type="AlphaFoldDB" id="A0A4Q9HML5"/>
<dbReference type="EMBL" id="SIXH01000398">
    <property type="protein sequence ID" value="TBO56047.1"/>
    <property type="molecule type" value="Genomic_DNA"/>
</dbReference>
<gene>
    <name evidence="1" type="ORF">EYS09_30000</name>
</gene>
<dbReference type="GO" id="GO:0018836">
    <property type="term" value="F:alkylmercury lyase activity"/>
    <property type="evidence" value="ECO:0007669"/>
    <property type="project" value="InterPro"/>
</dbReference>